<proteinExistence type="predicted"/>
<sequence>MVATPRVARASPSDAGSMPAVATIRRDASGYRTGRFLGKQSKRDPGSWGR</sequence>
<gene>
    <name evidence="2" type="ORF">Pflav_024160</name>
</gene>
<evidence type="ECO:0000313" key="2">
    <source>
        <dbReference type="EMBL" id="BCB76006.1"/>
    </source>
</evidence>
<evidence type="ECO:0000256" key="1">
    <source>
        <dbReference type="SAM" id="MobiDB-lite"/>
    </source>
</evidence>
<dbReference type="Proteomes" id="UP000502508">
    <property type="component" value="Chromosome"/>
</dbReference>
<dbReference type="EMBL" id="AP022870">
    <property type="protein sequence ID" value="BCB76006.1"/>
    <property type="molecule type" value="Genomic_DNA"/>
</dbReference>
<dbReference type="KEGG" id="pfla:Pflav_024160"/>
<reference evidence="2 3" key="2">
    <citation type="submission" date="2020-03" db="EMBL/GenBank/DDBJ databases">
        <authorList>
            <person name="Ichikawa N."/>
            <person name="Kimura A."/>
            <person name="Kitahashi Y."/>
            <person name="Uohara A."/>
        </authorList>
    </citation>
    <scope>NUCLEOTIDE SEQUENCE [LARGE SCALE GENOMIC DNA]</scope>
    <source>
        <strain evidence="2 3">NBRC 107702</strain>
    </source>
</reference>
<protein>
    <submittedName>
        <fullName evidence="2">Uncharacterized protein</fullName>
    </submittedName>
</protein>
<keyword evidence="3" id="KW-1185">Reference proteome</keyword>
<evidence type="ECO:0000313" key="3">
    <source>
        <dbReference type="Proteomes" id="UP000502508"/>
    </source>
</evidence>
<feature type="region of interest" description="Disordered" evidence="1">
    <location>
        <begin position="1"/>
        <end position="22"/>
    </location>
</feature>
<organism evidence="2 3">
    <name type="scientific">Phytohabitans flavus</name>
    <dbReference type="NCBI Taxonomy" id="1076124"/>
    <lineage>
        <taxon>Bacteria</taxon>
        <taxon>Bacillati</taxon>
        <taxon>Actinomycetota</taxon>
        <taxon>Actinomycetes</taxon>
        <taxon>Micromonosporales</taxon>
        <taxon>Micromonosporaceae</taxon>
    </lineage>
</organism>
<accession>A0A6F8XQB2</accession>
<name>A0A6F8XQB2_9ACTN</name>
<dbReference type="AlphaFoldDB" id="A0A6F8XQB2"/>
<reference evidence="2 3" key="1">
    <citation type="submission" date="2020-03" db="EMBL/GenBank/DDBJ databases">
        <title>Whole genome shotgun sequence of Phytohabitans flavus NBRC 107702.</title>
        <authorList>
            <person name="Komaki H."/>
            <person name="Tamura T."/>
        </authorList>
    </citation>
    <scope>NUCLEOTIDE SEQUENCE [LARGE SCALE GENOMIC DNA]</scope>
    <source>
        <strain evidence="2 3">NBRC 107702</strain>
    </source>
</reference>